<dbReference type="InterPro" id="IPR000642">
    <property type="entry name" value="Peptidase_M41"/>
</dbReference>
<comment type="cofactor">
    <cofactor evidence="1">
        <name>Zn(2+)</name>
        <dbReference type="ChEBI" id="CHEBI:29105"/>
    </cofactor>
</comment>
<accession>A0ABR6IXA1</accession>
<dbReference type="Gene3D" id="1.10.8.60">
    <property type="match status" value="1"/>
</dbReference>
<evidence type="ECO:0000256" key="1">
    <source>
        <dbReference type="ARBA" id="ARBA00001947"/>
    </source>
</evidence>
<dbReference type="Proteomes" id="UP000551353">
    <property type="component" value="Unassembled WGS sequence"/>
</dbReference>
<comment type="similarity">
    <text evidence="8">Belongs to the AAA ATPase family.</text>
</comment>
<evidence type="ECO:0000259" key="10">
    <source>
        <dbReference type="Pfam" id="PF01434"/>
    </source>
</evidence>
<keyword evidence="8" id="KW-0547">Nucleotide-binding</keyword>
<evidence type="ECO:0000313" key="13">
    <source>
        <dbReference type="Proteomes" id="UP000551353"/>
    </source>
</evidence>
<evidence type="ECO:0000256" key="4">
    <source>
        <dbReference type="ARBA" id="ARBA00022723"/>
    </source>
</evidence>
<keyword evidence="4" id="KW-0479">Metal-binding</keyword>
<dbReference type="Pfam" id="PF17862">
    <property type="entry name" value="AAA_lid_3"/>
    <property type="match status" value="1"/>
</dbReference>
<sequence length="379" mass="41374">MRADFAAAIDNVPSIIFLDELDSIGDRNTFSDEHASYSIQVVNGLLEVLDGAARRDGLIVIGATNHPSKIDPAIRRPGRLDRHVVIGMPDVGDRVAILRQQLGADCSFDLEELGPLTEAMSGADLAQVVRDAKRLARKEGRAVRLSDLTSQLPKLILITGAYRRSVAIHEAGHTVVGTRLAHGKFHGVYISKQLNPRFALQNAGAAAFEVPVLSLRNEKHYRDEICVRLAGIAAEKLILGSHDDGAGNGPRSDLAQATHLALDMETKAGMGERLFQFGQGTSWDEFGPQQVPWLMDRVNQILLDELARARDILEQELPLLKAVSEVLDKLGSVSPNRLEELREAVKGGGRRRPFNNDVISNADKFRAGNDVTTGKEARP</sequence>
<dbReference type="Pfam" id="PF01434">
    <property type="entry name" value="Peptidase_M41"/>
    <property type="match status" value="1"/>
</dbReference>
<dbReference type="SUPFAM" id="SSF140990">
    <property type="entry name" value="FtsH protease domain-like"/>
    <property type="match status" value="1"/>
</dbReference>
<name>A0ABR6IXA1_9HYPH</name>
<keyword evidence="8" id="KW-0067">ATP-binding</keyword>
<dbReference type="SUPFAM" id="SSF52540">
    <property type="entry name" value="P-loop containing nucleoside triphosphate hydrolases"/>
    <property type="match status" value="1"/>
</dbReference>
<keyword evidence="5" id="KW-0378">Hydrolase</keyword>
<dbReference type="InterPro" id="IPR003959">
    <property type="entry name" value="ATPase_AAA_core"/>
</dbReference>
<proteinExistence type="inferred from homology"/>
<feature type="domain" description="Peptidase M41" evidence="10">
    <location>
        <begin position="158"/>
        <end position="326"/>
    </location>
</feature>
<evidence type="ECO:0000259" key="9">
    <source>
        <dbReference type="Pfam" id="PF00004"/>
    </source>
</evidence>
<gene>
    <name evidence="12" type="ORF">GGD56_006068</name>
</gene>
<dbReference type="EMBL" id="JACIFX010000011">
    <property type="protein sequence ID" value="MBB4232173.1"/>
    <property type="molecule type" value="Genomic_DNA"/>
</dbReference>
<keyword evidence="13" id="KW-1185">Reference proteome</keyword>
<keyword evidence="6" id="KW-0862">Zinc</keyword>
<organism evidence="12 13">
    <name type="scientific">Rhizobium mongolense</name>
    <dbReference type="NCBI Taxonomy" id="57676"/>
    <lineage>
        <taxon>Bacteria</taxon>
        <taxon>Pseudomonadati</taxon>
        <taxon>Pseudomonadota</taxon>
        <taxon>Alphaproteobacteria</taxon>
        <taxon>Hyphomicrobiales</taxon>
        <taxon>Rhizobiaceae</taxon>
        <taxon>Rhizobium/Agrobacterium group</taxon>
        <taxon>Rhizobium</taxon>
    </lineage>
</organism>
<dbReference type="Gene3D" id="3.40.50.300">
    <property type="entry name" value="P-loop containing nucleotide triphosphate hydrolases"/>
    <property type="match status" value="1"/>
</dbReference>
<dbReference type="InterPro" id="IPR037219">
    <property type="entry name" value="Peptidase_M41-like"/>
</dbReference>
<comment type="caution">
    <text evidence="12">The sequence shown here is derived from an EMBL/GenBank/DDBJ whole genome shotgun (WGS) entry which is preliminary data.</text>
</comment>
<dbReference type="InterPro" id="IPR041569">
    <property type="entry name" value="AAA_lid_3"/>
</dbReference>
<dbReference type="GO" id="GO:0006508">
    <property type="term" value="P:proteolysis"/>
    <property type="evidence" value="ECO:0007669"/>
    <property type="project" value="UniProtKB-KW"/>
</dbReference>
<evidence type="ECO:0000256" key="3">
    <source>
        <dbReference type="ARBA" id="ARBA00022670"/>
    </source>
</evidence>
<dbReference type="Gene3D" id="1.20.58.760">
    <property type="entry name" value="Peptidase M41"/>
    <property type="match status" value="1"/>
</dbReference>
<evidence type="ECO:0000256" key="5">
    <source>
        <dbReference type="ARBA" id="ARBA00022801"/>
    </source>
</evidence>
<dbReference type="PROSITE" id="PS00674">
    <property type="entry name" value="AAA"/>
    <property type="match status" value="1"/>
</dbReference>
<dbReference type="GO" id="GO:0008233">
    <property type="term" value="F:peptidase activity"/>
    <property type="evidence" value="ECO:0007669"/>
    <property type="project" value="UniProtKB-KW"/>
</dbReference>
<evidence type="ECO:0000313" key="12">
    <source>
        <dbReference type="EMBL" id="MBB4232173.1"/>
    </source>
</evidence>
<dbReference type="RefSeq" id="WP_051154513.1">
    <property type="nucleotide sequence ID" value="NZ_JACIFX010000011.1"/>
</dbReference>
<evidence type="ECO:0000256" key="8">
    <source>
        <dbReference type="RuleBase" id="RU003651"/>
    </source>
</evidence>
<dbReference type="Pfam" id="PF00004">
    <property type="entry name" value="AAA"/>
    <property type="match status" value="1"/>
</dbReference>
<reference evidence="12 13" key="1">
    <citation type="submission" date="2020-08" db="EMBL/GenBank/DDBJ databases">
        <title>Genomic Encyclopedia of Type Strains, Phase IV (KMG-V): Genome sequencing to study the core and pangenomes of soil and plant-associated prokaryotes.</title>
        <authorList>
            <person name="Whitman W."/>
        </authorList>
    </citation>
    <scope>NUCLEOTIDE SEQUENCE [LARGE SCALE GENOMIC DNA]</scope>
    <source>
        <strain evidence="12 13">SEMIA 4087</strain>
    </source>
</reference>
<comment type="similarity">
    <text evidence="2">In the C-terminal section; belongs to the peptidase M41 family.</text>
</comment>
<evidence type="ECO:0000256" key="7">
    <source>
        <dbReference type="ARBA" id="ARBA00023049"/>
    </source>
</evidence>
<keyword evidence="3 12" id="KW-0645">Protease</keyword>
<dbReference type="InterPro" id="IPR027417">
    <property type="entry name" value="P-loop_NTPase"/>
</dbReference>
<evidence type="ECO:0000259" key="11">
    <source>
        <dbReference type="Pfam" id="PF17862"/>
    </source>
</evidence>
<keyword evidence="7" id="KW-0482">Metalloprotease</keyword>
<evidence type="ECO:0000256" key="6">
    <source>
        <dbReference type="ARBA" id="ARBA00022833"/>
    </source>
</evidence>
<protein>
    <submittedName>
        <fullName evidence="12">ATP-dependent Zn protease</fullName>
    </submittedName>
</protein>
<dbReference type="PANTHER" id="PTHR23076:SF97">
    <property type="entry name" value="ATP-DEPENDENT ZINC METALLOPROTEASE YME1L1"/>
    <property type="match status" value="1"/>
</dbReference>
<feature type="domain" description="ATPase AAA-type core" evidence="9">
    <location>
        <begin position="6"/>
        <end position="87"/>
    </location>
</feature>
<feature type="domain" description="AAA ATPase AAA+ lid" evidence="11">
    <location>
        <begin position="108"/>
        <end position="145"/>
    </location>
</feature>
<dbReference type="PANTHER" id="PTHR23076">
    <property type="entry name" value="METALLOPROTEASE M41 FTSH"/>
    <property type="match status" value="1"/>
</dbReference>
<dbReference type="InterPro" id="IPR003960">
    <property type="entry name" value="ATPase_AAA_CS"/>
</dbReference>
<evidence type="ECO:0000256" key="2">
    <source>
        <dbReference type="ARBA" id="ARBA00010044"/>
    </source>
</evidence>